<evidence type="ECO:0000256" key="7">
    <source>
        <dbReference type="RuleBase" id="RU000477"/>
    </source>
</evidence>
<keyword evidence="3 7" id="KW-0813">Transport</keyword>
<feature type="transmembrane region" description="Helical" evidence="9">
    <location>
        <begin position="63"/>
        <end position="86"/>
    </location>
</feature>
<accession>A0ABZ2RS42</accession>
<dbReference type="EMBL" id="CP148067">
    <property type="protein sequence ID" value="WXL28938.1"/>
    <property type="molecule type" value="Genomic_DNA"/>
</dbReference>
<comment type="similarity">
    <text evidence="2 7">Belongs to the MIP/aquaporin (TC 1.A.8) family.</text>
</comment>
<evidence type="ECO:0000256" key="3">
    <source>
        <dbReference type="ARBA" id="ARBA00022448"/>
    </source>
</evidence>
<feature type="transmembrane region" description="Helical" evidence="9">
    <location>
        <begin position="162"/>
        <end position="185"/>
    </location>
</feature>
<evidence type="ECO:0000256" key="5">
    <source>
        <dbReference type="ARBA" id="ARBA00022989"/>
    </source>
</evidence>
<feature type="transmembrane region" description="Helical" evidence="9">
    <location>
        <begin position="197"/>
        <end position="218"/>
    </location>
</feature>
<evidence type="ECO:0000313" key="10">
    <source>
        <dbReference type="EMBL" id="WXL28938.1"/>
    </source>
</evidence>
<evidence type="ECO:0000256" key="2">
    <source>
        <dbReference type="ARBA" id="ARBA00006175"/>
    </source>
</evidence>
<organism evidence="10 11">
    <name type="scientific">Mycoplasmopsis felifaucium</name>
    <dbReference type="NCBI Taxonomy" id="35768"/>
    <lineage>
        <taxon>Bacteria</taxon>
        <taxon>Bacillati</taxon>
        <taxon>Mycoplasmatota</taxon>
        <taxon>Mycoplasmoidales</taxon>
        <taxon>Metamycoplasmataceae</taxon>
        <taxon>Mycoplasmopsis</taxon>
    </lineage>
</organism>
<comment type="subcellular location">
    <subcellularLocation>
        <location evidence="1">Membrane</location>
        <topology evidence="1">Multi-pass membrane protein</topology>
    </subcellularLocation>
</comment>
<keyword evidence="4 7" id="KW-0812">Transmembrane</keyword>
<dbReference type="PANTHER" id="PTHR43829:SF9">
    <property type="entry name" value="AQUAPORIN-9"/>
    <property type="match status" value="1"/>
</dbReference>
<feature type="transmembrane region" description="Helical" evidence="9">
    <location>
        <begin position="107"/>
        <end position="128"/>
    </location>
</feature>
<dbReference type="InterPro" id="IPR050363">
    <property type="entry name" value="MIP/Aquaporin"/>
</dbReference>
<reference evidence="10" key="1">
    <citation type="submission" date="2024-03" db="EMBL/GenBank/DDBJ databases">
        <title>Complete genome sequence of Mycoplasma felifaucium Z921 isolated from the trachea of a cheetah.</title>
        <authorList>
            <person name="Spergser J."/>
        </authorList>
    </citation>
    <scope>NUCLEOTIDE SEQUENCE [LARGE SCALE GENOMIC DNA]</scope>
    <source>
        <strain evidence="10">Z921</strain>
    </source>
</reference>
<dbReference type="SUPFAM" id="SSF81338">
    <property type="entry name" value="Aquaporin-like"/>
    <property type="match status" value="1"/>
</dbReference>
<sequence>MFNFFKFSKKTREHAEQPKNGKTWTIHMLSEFFGTIFISLGLAGLSLYINGKALEHWFLLHNIIVGFFAGFIIVGACLFIFLRWSCDLNPAVTIYRWFNGTNTSKYAIAKIAIQMVGAVVAGLIIYGLGLLTNGGNASNAAISAANSANKDFLAFNNSGKQALIGGSLWIFFGEMVMTAVLLFPIFSPRIDSKYRDVMILFIISLSVWLGILLGSAAINPARGLAQQVPDLFFGFKAGSTASKYFATQNMMLTDLLLATFMMMLGDICAPFFYALVQGFTEKYFVNFVNNTIAFKNNKRQNMISNFDLEQAKKNNSQTKNTDSKEYKENKNNSF</sequence>
<dbReference type="InterPro" id="IPR000425">
    <property type="entry name" value="MIP"/>
</dbReference>
<protein>
    <submittedName>
        <fullName evidence="10">Aquaporin</fullName>
    </submittedName>
</protein>
<keyword evidence="5 9" id="KW-1133">Transmembrane helix</keyword>
<keyword evidence="11" id="KW-1185">Reference proteome</keyword>
<evidence type="ECO:0000256" key="1">
    <source>
        <dbReference type="ARBA" id="ARBA00004141"/>
    </source>
</evidence>
<feature type="transmembrane region" description="Helical" evidence="9">
    <location>
        <begin position="255"/>
        <end position="276"/>
    </location>
</feature>
<keyword evidence="6 9" id="KW-0472">Membrane</keyword>
<evidence type="ECO:0000256" key="4">
    <source>
        <dbReference type="ARBA" id="ARBA00022692"/>
    </source>
</evidence>
<dbReference type="PANTHER" id="PTHR43829">
    <property type="entry name" value="AQUAPORIN OR AQUAGLYCEROPORIN RELATED"/>
    <property type="match status" value="1"/>
</dbReference>
<name>A0ABZ2RS42_9BACT</name>
<feature type="transmembrane region" description="Helical" evidence="9">
    <location>
        <begin position="32"/>
        <end position="51"/>
    </location>
</feature>
<evidence type="ECO:0000256" key="6">
    <source>
        <dbReference type="ARBA" id="ARBA00023136"/>
    </source>
</evidence>
<evidence type="ECO:0000256" key="8">
    <source>
        <dbReference type="SAM" id="MobiDB-lite"/>
    </source>
</evidence>
<feature type="region of interest" description="Disordered" evidence="8">
    <location>
        <begin position="313"/>
        <end position="334"/>
    </location>
</feature>
<dbReference type="Gene3D" id="1.20.1080.10">
    <property type="entry name" value="Glycerol uptake facilitator protein"/>
    <property type="match status" value="1"/>
</dbReference>
<evidence type="ECO:0000313" key="11">
    <source>
        <dbReference type="Proteomes" id="UP001477443"/>
    </source>
</evidence>
<dbReference type="PRINTS" id="PR00783">
    <property type="entry name" value="MINTRINSICP"/>
</dbReference>
<dbReference type="Pfam" id="PF00230">
    <property type="entry name" value="MIP"/>
    <property type="match status" value="1"/>
</dbReference>
<dbReference type="InterPro" id="IPR023271">
    <property type="entry name" value="Aquaporin-like"/>
</dbReference>
<feature type="compositionally biased region" description="Basic and acidic residues" evidence="8">
    <location>
        <begin position="321"/>
        <end position="334"/>
    </location>
</feature>
<gene>
    <name evidence="10" type="ORF">WG617_02865</name>
</gene>
<dbReference type="RefSeq" id="WP_338822503.1">
    <property type="nucleotide sequence ID" value="NZ_CP148067.1"/>
</dbReference>
<evidence type="ECO:0000256" key="9">
    <source>
        <dbReference type="SAM" id="Phobius"/>
    </source>
</evidence>
<proteinExistence type="inferred from homology"/>
<dbReference type="Proteomes" id="UP001477443">
    <property type="component" value="Chromosome"/>
</dbReference>